<comment type="subcellular location">
    <subcellularLocation>
        <location evidence="1">Membrane</location>
        <topology evidence="1">Multi-pass membrane protein</topology>
    </subcellularLocation>
</comment>
<accession>A0ABR0KAX7</accession>
<gene>
    <name evidence="8" type="ORF">LTR24_005466</name>
</gene>
<protein>
    <recommendedName>
        <fullName evidence="10">Bestrophin homolog</fullName>
    </recommendedName>
</protein>
<evidence type="ECO:0000313" key="9">
    <source>
        <dbReference type="Proteomes" id="UP001345013"/>
    </source>
</evidence>
<keyword evidence="9" id="KW-1185">Reference proteome</keyword>
<keyword evidence="2" id="KW-0813">Transport</keyword>
<evidence type="ECO:0000256" key="7">
    <source>
        <dbReference type="SAM" id="Phobius"/>
    </source>
</evidence>
<keyword evidence="6 7" id="KW-0472">Membrane</keyword>
<reference evidence="8 9" key="1">
    <citation type="submission" date="2023-08" db="EMBL/GenBank/DDBJ databases">
        <title>Black Yeasts Isolated from many extreme environments.</title>
        <authorList>
            <person name="Coleine C."/>
            <person name="Stajich J.E."/>
            <person name="Selbmann L."/>
        </authorList>
    </citation>
    <scope>NUCLEOTIDE SEQUENCE [LARGE SCALE GENOMIC DNA]</scope>
    <source>
        <strain evidence="8 9">CCFEE 5885</strain>
    </source>
</reference>
<keyword evidence="3 7" id="KW-0812">Transmembrane</keyword>
<organism evidence="8 9">
    <name type="scientific">Lithohypha guttulata</name>
    <dbReference type="NCBI Taxonomy" id="1690604"/>
    <lineage>
        <taxon>Eukaryota</taxon>
        <taxon>Fungi</taxon>
        <taxon>Dikarya</taxon>
        <taxon>Ascomycota</taxon>
        <taxon>Pezizomycotina</taxon>
        <taxon>Eurotiomycetes</taxon>
        <taxon>Chaetothyriomycetidae</taxon>
        <taxon>Chaetothyriales</taxon>
        <taxon>Trichomeriaceae</taxon>
        <taxon>Lithohypha</taxon>
    </lineage>
</organism>
<dbReference type="Proteomes" id="UP001345013">
    <property type="component" value="Unassembled WGS sequence"/>
</dbReference>
<evidence type="ECO:0008006" key="10">
    <source>
        <dbReference type="Google" id="ProtNLM"/>
    </source>
</evidence>
<evidence type="ECO:0000256" key="5">
    <source>
        <dbReference type="ARBA" id="ARBA00023065"/>
    </source>
</evidence>
<feature type="transmembrane region" description="Helical" evidence="7">
    <location>
        <begin position="97"/>
        <end position="115"/>
    </location>
</feature>
<sequence length="382" mass="43169">MASFGNVYMNGTTHTYDDATSDEESVLHRIAQINQRRRVTFPNKRTIERRKPRRWPLVFRFIKGAIHTHIAIPVVLHALFTTIIVCLDLYVDVRATLPPAIVPSLSIVVGLMLVFRNQTSYARFWDGRNNLTTIVTATRNLTRSFLCTSYKAGEDATETERADIERTVRVLMAIPSSVKNSLRAEWGAAWAPITKQDVNRVSGAITPRLNPDYAQLLPLGLKGHEEEGLALPIELTALVEGFIKRGHDRGWFHAPGSSQLTVQLNTLVDAYGRMETIRYTSYPVAIMIHQRQVLALFGAVLPLAIVEESHWWSIPIVGLVMFTLYGIEATACQLEDPFGYDRNDIKMDAIVEDARTEISVMLSEWRSCNQGPIKKQMFMEEI</sequence>
<dbReference type="Pfam" id="PF25539">
    <property type="entry name" value="Bestrophin_2"/>
    <property type="match status" value="1"/>
</dbReference>
<dbReference type="InterPro" id="IPR044669">
    <property type="entry name" value="YneE/VCCN1/2-like"/>
</dbReference>
<evidence type="ECO:0000256" key="4">
    <source>
        <dbReference type="ARBA" id="ARBA00022989"/>
    </source>
</evidence>
<name>A0ABR0KAX7_9EURO</name>
<proteinExistence type="predicted"/>
<keyword evidence="5" id="KW-0406">Ion transport</keyword>
<dbReference type="PANTHER" id="PTHR33281:SF16">
    <property type="match status" value="1"/>
</dbReference>
<keyword evidence="4 7" id="KW-1133">Transmembrane helix</keyword>
<feature type="transmembrane region" description="Helical" evidence="7">
    <location>
        <begin position="70"/>
        <end position="91"/>
    </location>
</feature>
<evidence type="ECO:0000313" key="8">
    <source>
        <dbReference type="EMBL" id="KAK5092215.1"/>
    </source>
</evidence>
<dbReference type="PANTHER" id="PTHR33281">
    <property type="entry name" value="UPF0187 PROTEIN YNEE"/>
    <property type="match status" value="1"/>
</dbReference>
<evidence type="ECO:0000256" key="1">
    <source>
        <dbReference type="ARBA" id="ARBA00004141"/>
    </source>
</evidence>
<evidence type="ECO:0000256" key="6">
    <source>
        <dbReference type="ARBA" id="ARBA00023136"/>
    </source>
</evidence>
<evidence type="ECO:0000256" key="2">
    <source>
        <dbReference type="ARBA" id="ARBA00022448"/>
    </source>
</evidence>
<dbReference type="EMBL" id="JAVRRG010000062">
    <property type="protein sequence ID" value="KAK5092215.1"/>
    <property type="molecule type" value="Genomic_DNA"/>
</dbReference>
<comment type="caution">
    <text evidence="8">The sequence shown here is derived from an EMBL/GenBank/DDBJ whole genome shotgun (WGS) entry which is preliminary data.</text>
</comment>
<evidence type="ECO:0000256" key="3">
    <source>
        <dbReference type="ARBA" id="ARBA00022692"/>
    </source>
</evidence>